<reference evidence="1 2" key="1">
    <citation type="journal article" date="2014" name="Genome Biol. Evol.">
        <title>The genome of the myxosporean Thelohanellus kitauei shows adaptations to nutrient acquisition within its fish host.</title>
        <authorList>
            <person name="Yang Y."/>
            <person name="Xiong J."/>
            <person name="Zhou Z."/>
            <person name="Huo F."/>
            <person name="Miao W."/>
            <person name="Ran C."/>
            <person name="Liu Y."/>
            <person name="Zhang J."/>
            <person name="Feng J."/>
            <person name="Wang M."/>
            <person name="Wang M."/>
            <person name="Wang L."/>
            <person name="Yao B."/>
        </authorList>
    </citation>
    <scope>NUCLEOTIDE SEQUENCE [LARGE SCALE GENOMIC DNA]</scope>
    <source>
        <strain evidence="1">Wuqing</strain>
    </source>
</reference>
<dbReference type="Proteomes" id="UP000031668">
    <property type="component" value="Unassembled WGS sequence"/>
</dbReference>
<keyword evidence="2" id="KW-1185">Reference proteome</keyword>
<organism evidence="1 2">
    <name type="scientific">Thelohanellus kitauei</name>
    <name type="common">Myxosporean</name>
    <dbReference type="NCBI Taxonomy" id="669202"/>
    <lineage>
        <taxon>Eukaryota</taxon>
        <taxon>Metazoa</taxon>
        <taxon>Cnidaria</taxon>
        <taxon>Myxozoa</taxon>
        <taxon>Myxosporea</taxon>
        <taxon>Bivalvulida</taxon>
        <taxon>Platysporina</taxon>
        <taxon>Myxobolidae</taxon>
        <taxon>Thelohanellus</taxon>
    </lineage>
</organism>
<evidence type="ECO:0000313" key="1">
    <source>
        <dbReference type="EMBL" id="KII66137.1"/>
    </source>
</evidence>
<accession>A0A0C2MX23</accession>
<sequence length="135" mass="15471">MACNSAKIPEIIQKKAQKYIENKNQDPRQLYNDCSNEINKFDPSMNCKHANPALYIRSTNMNVSNSDQTFEKGPDVTMVNECQNILLGYVLEEFAEMDLSFDSLLDKVVSQLCAEVPEIEYEFEPLLDMVVRPLL</sequence>
<gene>
    <name evidence="1" type="ORF">RF11_11954</name>
</gene>
<comment type="caution">
    <text evidence="1">The sequence shown here is derived from an EMBL/GenBank/DDBJ whole genome shotgun (WGS) entry which is preliminary data.</text>
</comment>
<proteinExistence type="predicted"/>
<dbReference type="AlphaFoldDB" id="A0A0C2MX23"/>
<evidence type="ECO:0000313" key="2">
    <source>
        <dbReference type="Proteomes" id="UP000031668"/>
    </source>
</evidence>
<name>A0A0C2MX23_THEKT</name>
<protein>
    <submittedName>
        <fullName evidence="1">Uncharacterized protein</fullName>
    </submittedName>
</protein>
<dbReference type="EMBL" id="JWZT01003604">
    <property type="protein sequence ID" value="KII66137.1"/>
    <property type="molecule type" value="Genomic_DNA"/>
</dbReference>